<evidence type="ECO:0000313" key="2">
    <source>
        <dbReference type="Proteomes" id="UP000683000"/>
    </source>
</evidence>
<organism evidence="1 2">
    <name type="scientific">Boletus reticuloceps</name>
    <dbReference type="NCBI Taxonomy" id="495285"/>
    <lineage>
        <taxon>Eukaryota</taxon>
        <taxon>Fungi</taxon>
        <taxon>Dikarya</taxon>
        <taxon>Basidiomycota</taxon>
        <taxon>Agaricomycotina</taxon>
        <taxon>Agaricomycetes</taxon>
        <taxon>Agaricomycetidae</taxon>
        <taxon>Boletales</taxon>
        <taxon>Boletineae</taxon>
        <taxon>Boletaceae</taxon>
        <taxon>Boletoideae</taxon>
        <taxon>Boletus</taxon>
    </lineage>
</organism>
<comment type="caution">
    <text evidence="1">The sequence shown here is derived from an EMBL/GenBank/DDBJ whole genome shotgun (WGS) entry which is preliminary data.</text>
</comment>
<protein>
    <submittedName>
        <fullName evidence="1">Uncharacterized protein</fullName>
    </submittedName>
</protein>
<evidence type="ECO:0000313" key="1">
    <source>
        <dbReference type="EMBL" id="KAG6377654.1"/>
    </source>
</evidence>
<sequence length="105" mass="11259">MLSCTSCTVHAISLPTIFANITLPSTASLDAFVCHVPTMARTSDPSPSAPNPSLPSSTHARIYAPTCIFPPSQKSCPHMPHFPPSPITQCPTSPAQPYYPWVCIH</sequence>
<dbReference type="AlphaFoldDB" id="A0A8I2YTA8"/>
<accession>A0A8I2YTA8</accession>
<reference evidence="1" key="1">
    <citation type="submission" date="2021-03" db="EMBL/GenBank/DDBJ databases">
        <title>Evolutionary innovations through gain and loss of genes in the ectomycorrhizal Boletales.</title>
        <authorList>
            <person name="Wu G."/>
            <person name="Miyauchi S."/>
            <person name="Morin E."/>
            <person name="Yang Z.-L."/>
            <person name="Xu J."/>
            <person name="Martin F.M."/>
        </authorList>
    </citation>
    <scope>NUCLEOTIDE SEQUENCE</scope>
    <source>
        <strain evidence="1">BR01</strain>
    </source>
</reference>
<name>A0A8I2YTA8_9AGAM</name>
<dbReference type="Proteomes" id="UP000683000">
    <property type="component" value="Unassembled WGS sequence"/>
</dbReference>
<dbReference type="EMBL" id="JAGFBS010000008">
    <property type="protein sequence ID" value="KAG6377654.1"/>
    <property type="molecule type" value="Genomic_DNA"/>
</dbReference>
<gene>
    <name evidence="1" type="ORF">JVT61DRAFT_14417</name>
</gene>
<keyword evidence="2" id="KW-1185">Reference proteome</keyword>
<proteinExistence type="predicted"/>